<proteinExistence type="predicted"/>
<dbReference type="AlphaFoldDB" id="A0A0E9U9U8"/>
<reference evidence="1" key="1">
    <citation type="submission" date="2014-11" db="EMBL/GenBank/DDBJ databases">
        <authorList>
            <person name="Amaro Gonzalez C."/>
        </authorList>
    </citation>
    <scope>NUCLEOTIDE SEQUENCE</scope>
</reference>
<accession>A0A0E9U9U8</accession>
<organism evidence="1">
    <name type="scientific">Anguilla anguilla</name>
    <name type="common">European freshwater eel</name>
    <name type="synonym">Muraena anguilla</name>
    <dbReference type="NCBI Taxonomy" id="7936"/>
    <lineage>
        <taxon>Eukaryota</taxon>
        <taxon>Metazoa</taxon>
        <taxon>Chordata</taxon>
        <taxon>Craniata</taxon>
        <taxon>Vertebrata</taxon>
        <taxon>Euteleostomi</taxon>
        <taxon>Actinopterygii</taxon>
        <taxon>Neopterygii</taxon>
        <taxon>Teleostei</taxon>
        <taxon>Anguilliformes</taxon>
        <taxon>Anguillidae</taxon>
        <taxon>Anguilla</taxon>
    </lineage>
</organism>
<protein>
    <submittedName>
        <fullName evidence="1">Uncharacterized protein</fullName>
    </submittedName>
</protein>
<name>A0A0E9U9U8_ANGAN</name>
<dbReference type="EMBL" id="GBXM01045888">
    <property type="protein sequence ID" value="JAH62689.1"/>
    <property type="molecule type" value="Transcribed_RNA"/>
</dbReference>
<sequence>MALQIVVLINCKVAVEYILR</sequence>
<reference evidence="1" key="2">
    <citation type="journal article" date="2015" name="Fish Shellfish Immunol.">
        <title>Early steps in the European eel (Anguilla anguilla)-Vibrio vulnificus interaction in the gills: Role of the RtxA13 toxin.</title>
        <authorList>
            <person name="Callol A."/>
            <person name="Pajuelo D."/>
            <person name="Ebbesson L."/>
            <person name="Teles M."/>
            <person name="MacKenzie S."/>
            <person name="Amaro C."/>
        </authorList>
    </citation>
    <scope>NUCLEOTIDE SEQUENCE</scope>
</reference>
<evidence type="ECO:0000313" key="1">
    <source>
        <dbReference type="EMBL" id="JAH62689.1"/>
    </source>
</evidence>